<feature type="domain" description="DUF1559" evidence="1">
    <location>
        <begin position="39"/>
        <end position="352"/>
    </location>
</feature>
<sequence length="374" mass="39545">MNRRPASVARRRSAFTLIELLVVIAIIAVLIALLLPAVQSAREAARRAQCVNNLKQIGLGLHNYESSVGAFPPAGQGTDFTTTPPRTIFDEPGVFVRLLPYLEGTNISNAYNFSLPYTHTSGSNKTATGTAVNAYICPSSVREGSGALDSLDPAEASLPTGLRFGYGVQDYGAPCYTDISASGATGGAGATTITPHRNNNDRADGLLKVSATRIAEITDGTSNTMMIAEDAGRDARYIANTMYANGAASPLHAPFNPNRDSYFDAGLPRRFWRWAEADGAYGVSGQINNNKTRIGLGRYSTAYPAAGPDPADGNINKVNNNAANNDEIFSFHPGGANVLFGDGSVKFLKDSTSVVVLRNLVTPKGGEVISSDAY</sequence>
<dbReference type="InterPro" id="IPR011453">
    <property type="entry name" value="DUF1559"/>
</dbReference>
<dbReference type="SUPFAM" id="SSF54523">
    <property type="entry name" value="Pili subunits"/>
    <property type="match status" value="1"/>
</dbReference>
<dbReference type="InterPro" id="IPR045584">
    <property type="entry name" value="Pilin-like"/>
</dbReference>
<dbReference type="InterPro" id="IPR012902">
    <property type="entry name" value="N_methyl_site"/>
</dbReference>
<dbReference type="NCBIfam" id="TIGR02532">
    <property type="entry name" value="IV_pilin_GFxxxE"/>
    <property type="match status" value="1"/>
</dbReference>
<keyword evidence="3" id="KW-1185">Reference proteome</keyword>
<dbReference type="Proteomes" id="UP001216907">
    <property type="component" value="Unassembled WGS sequence"/>
</dbReference>
<name>A0ABT6FHC0_9BACT</name>
<dbReference type="RefSeq" id="WP_277863172.1">
    <property type="nucleotide sequence ID" value="NZ_JARRAG010000002.1"/>
</dbReference>
<dbReference type="EMBL" id="JARRAG010000002">
    <property type="protein sequence ID" value="MDG3006881.1"/>
    <property type="molecule type" value="Genomic_DNA"/>
</dbReference>
<evidence type="ECO:0000313" key="2">
    <source>
        <dbReference type="EMBL" id="MDG3006881.1"/>
    </source>
</evidence>
<gene>
    <name evidence="2" type="ORF">PZE19_24175</name>
</gene>
<protein>
    <submittedName>
        <fullName evidence="2">DUF1559 domain-containing protein</fullName>
    </submittedName>
</protein>
<dbReference type="PANTHER" id="PTHR30093">
    <property type="entry name" value="GENERAL SECRETION PATHWAY PROTEIN G"/>
    <property type="match status" value="1"/>
</dbReference>
<evidence type="ECO:0000259" key="1">
    <source>
        <dbReference type="Pfam" id="PF07596"/>
    </source>
</evidence>
<organism evidence="2 3">
    <name type="scientific">Paludisphaera mucosa</name>
    <dbReference type="NCBI Taxonomy" id="3030827"/>
    <lineage>
        <taxon>Bacteria</taxon>
        <taxon>Pseudomonadati</taxon>
        <taxon>Planctomycetota</taxon>
        <taxon>Planctomycetia</taxon>
        <taxon>Isosphaerales</taxon>
        <taxon>Isosphaeraceae</taxon>
        <taxon>Paludisphaera</taxon>
    </lineage>
</organism>
<dbReference type="PANTHER" id="PTHR30093:SF2">
    <property type="entry name" value="TYPE II SECRETION SYSTEM PROTEIN H"/>
    <property type="match status" value="1"/>
</dbReference>
<dbReference type="NCBIfam" id="TIGR04294">
    <property type="entry name" value="pre_pil_HX9DG"/>
    <property type="match status" value="1"/>
</dbReference>
<dbReference type="Gene3D" id="3.30.700.10">
    <property type="entry name" value="Glycoprotein, Type 4 Pilin"/>
    <property type="match status" value="1"/>
</dbReference>
<dbReference type="Pfam" id="PF07963">
    <property type="entry name" value="N_methyl"/>
    <property type="match status" value="1"/>
</dbReference>
<dbReference type="Pfam" id="PF07596">
    <property type="entry name" value="SBP_bac_10"/>
    <property type="match status" value="1"/>
</dbReference>
<comment type="caution">
    <text evidence="2">The sequence shown here is derived from an EMBL/GenBank/DDBJ whole genome shotgun (WGS) entry which is preliminary data.</text>
</comment>
<dbReference type="InterPro" id="IPR027558">
    <property type="entry name" value="Pre_pil_HX9DG_C"/>
</dbReference>
<evidence type="ECO:0000313" key="3">
    <source>
        <dbReference type="Proteomes" id="UP001216907"/>
    </source>
</evidence>
<reference evidence="2 3" key="1">
    <citation type="submission" date="2023-03" db="EMBL/GenBank/DDBJ databases">
        <title>Paludisphaera mucosa sp. nov. a novel planctomycete from northern fen.</title>
        <authorList>
            <person name="Ivanova A."/>
        </authorList>
    </citation>
    <scope>NUCLEOTIDE SEQUENCE [LARGE SCALE GENOMIC DNA]</scope>
    <source>
        <strain evidence="2 3">Pla2</strain>
    </source>
</reference>
<accession>A0ABT6FHC0</accession>
<proteinExistence type="predicted"/>